<organism evidence="1 2">
    <name type="scientific">Microbacterium oxydans</name>
    <dbReference type="NCBI Taxonomy" id="82380"/>
    <lineage>
        <taxon>Bacteria</taxon>
        <taxon>Bacillati</taxon>
        <taxon>Actinomycetota</taxon>
        <taxon>Actinomycetes</taxon>
        <taxon>Micrococcales</taxon>
        <taxon>Microbacteriaceae</taxon>
        <taxon>Microbacterium</taxon>
    </lineage>
</organism>
<dbReference type="PATRIC" id="fig|82380.11.peg.14"/>
<evidence type="ECO:0000313" key="1">
    <source>
        <dbReference type="EMBL" id="KJL34355.1"/>
    </source>
</evidence>
<dbReference type="AlphaFoldDB" id="A0A0F0LQ10"/>
<comment type="caution">
    <text evidence="1">The sequence shown here is derived from an EMBL/GenBank/DDBJ whole genome shotgun (WGS) entry which is preliminary data.</text>
</comment>
<dbReference type="EMBL" id="JYIW01000005">
    <property type="protein sequence ID" value="KJL34355.1"/>
    <property type="molecule type" value="Genomic_DNA"/>
</dbReference>
<evidence type="ECO:0008006" key="3">
    <source>
        <dbReference type="Google" id="ProtNLM"/>
    </source>
</evidence>
<dbReference type="PIRSF" id="PIRSF034367">
    <property type="entry name" value="DUF1852"/>
    <property type="match status" value="1"/>
</dbReference>
<sequence length="350" mass="39792">MAVQTSARPTSADRHQIGPLMANEFTFNITTTRFDEDYAPSENSRITTNFANLARGEHRQQNLRNALTMIDRRFNDLAHWDNPTRDRYSVELEIVSVELEFTTDGEDKAFPLLEVLDIRILDRTTGVRHQGIVGNNFSSYVRDYDFSVLLPAVTEAAGTFTLPDEFGVLHGKLFQHFLASDAYRERFTASPVICISVSTSKEYQRTANHHPILGVEYQQDDYSLTDEYFGKMGLKVRYFMPPGSVAPLAFYFRGDLLTDYSNLQLIGTISTMETFQKIYRPEIYNANSAAASTYRPTLEQDDYSGTKVAYDRVERNQLARAQGKHTAEHFITPHQDVLDRWAANAPTPVA</sequence>
<protein>
    <recommendedName>
        <fullName evidence="3">DUF1852 domain-containing protein</fullName>
    </recommendedName>
</protein>
<name>A0A0F0LQ10_9MICO</name>
<gene>
    <name evidence="1" type="ORF">RS83_00015</name>
</gene>
<reference evidence="1 2" key="1">
    <citation type="submission" date="2015-02" db="EMBL/GenBank/DDBJ databases">
        <title>Draft genome sequences of ten Microbacterium spp. with emphasis on heavy metal contaminated environments.</title>
        <authorList>
            <person name="Corretto E."/>
        </authorList>
    </citation>
    <scope>NUCLEOTIDE SEQUENCE [LARGE SCALE GENOMIC DNA]</scope>
    <source>
        <strain evidence="1 2">BEL4b</strain>
    </source>
</reference>
<dbReference type="Proteomes" id="UP000033640">
    <property type="component" value="Unassembled WGS sequence"/>
</dbReference>
<dbReference type="InterPro" id="IPR015004">
    <property type="entry name" value="MesX"/>
</dbReference>
<evidence type="ECO:0000313" key="2">
    <source>
        <dbReference type="Proteomes" id="UP000033640"/>
    </source>
</evidence>
<accession>A0A0F0LQ10</accession>
<dbReference type="Pfam" id="PF08908">
    <property type="entry name" value="MesX"/>
    <property type="match status" value="1"/>
</dbReference>
<proteinExistence type="predicted"/>